<name>A0AAU8D013_9HYPH</name>
<geneLocation type="plasmid" evidence="1">
    <name>pMk2240A</name>
</geneLocation>
<sequence>MTSDHDEATWRAVGQYRSLDPYVLWRALKDLENEIYSLERANEPIPIKMLRMRAAMRKAKEKGAIILAMAPLNPPNALSRNNTRSIRPSFDPFDFVDQYRTLGGLRRAIAWGENVRVFAWDEDSREATDFWDQRFPALSRDEQQAVAACLLERGRS</sequence>
<dbReference type="AlphaFoldDB" id="A0AAU8D013"/>
<accession>A0AAU8D013</accession>
<proteinExistence type="predicted"/>
<keyword evidence="1" id="KW-0614">Plasmid</keyword>
<reference evidence="1" key="1">
    <citation type="submission" date="2024-06" db="EMBL/GenBank/DDBJ databases">
        <title>Mesorhizobium karijinii sp. nov., a symbiont of the iconic Swainsona formosa from arid Australia.</title>
        <authorList>
            <person name="Hill Y.J."/>
            <person name="Watkin E.L.J."/>
            <person name="O'Hara G.W."/>
            <person name="Terpolilli J."/>
            <person name="Tye M.L."/>
            <person name="Kohlmeier M.G."/>
        </authorList>
    </citation>
    <scope>NUCLEOTIDE SEQUENCE</scope>
    <source>
        <strain evidence="1">WSM2240</strain>
        <plasmid evidence="1">pMk2240A</plasmid>
    </source>
</reference>
<protein>
    <submittedName>
        <fullName evidence="1">Uncharacterized protein</fullName>
    </submittedName>
</protein>
<evidence type="ECO:0000313" key="1">
    <source>
        <dbReference type="EMBL" id="XCG52433.1"/>
    </source>
</evidence>
<gene>
    <name evidence="1" type="ORF">ABVK50_30300</name>
</gene>
<dbReference type="RefSeq" id="WP_353646635.1">
    <property type="nucleotide sequence ID" value="NZ_CP159256.1"/>
</dbReference>
<organism evidence="1">
    <name type="scientific">Mesorhizobium sp. WSM2240</name>
    <dbReference type="NCBI Taxonomy" id="3228851"/>
    <lineage>
        <taxon>Bacteria</taxon>
        <taxon>Pseudomonadati</taxon>
        <taxon>Pseudomonadota</taxon>
        <taxon>Alphaproteobacteria</taxon>
        <taxon>Hyphomicrobiales</taxon>
        <taxon>Phyllobacteriaceae</taxon>
        <taxon>Mesorhizobium</taxon>
    </lineage>
</organism>
<dbReference type="EMBL" id="CP159256">
    <property type="protein sequence ID" value="XCG52433.1"/>
    <property type="molecule type" value="Genomic_DNA"/>
</dbReference>